<protein>
    <submittedName>
        <fullName evidence="1">Uncharacterized protein</fullName>
    </submittedName>
</protein>
<comment type="caution">
    <text evidence="1">The sequence shown here is derived from an EMBL/GenBank/DDBJ whole genome shotgun (WGS) entry which is preliminary data.</text>
</comment>
<evidence type="ECO:0000313" key="1">
    <source>
        <dbReference type="EMBL" id="KGB23387.1"/>
    </source>
</evidence>
<organism evidence="1 2">
    <name type="scientific">Acetobacter tropicalis</name>
    <dbReference type="NCBI Taxonomy" id="104102"/>
    <lineage>
        <taxon>Bacteria</taxon>
        <taxon>Pseudomonadati</taxon>
        <taxon>Pseudomonadota</taxon>
        <taxon>Alphaproteobacteria</taxon>
        <taxon>Acetobacterales</taxon>
        <taxon>Acetobacteraceae</taxon>
        <taxon>Acetobacter</taxon>
    </lineage>
</organism>
<dbReference type="EMBL" id="JOKM01000061">
    <property type="protein sequence ID" value="KGB23387.1"/>
    <property type="molecule type" value="Genomic_DNA"/>
</dbReference>
<accession>A0A094YPT6</accession>
<keyword evidence="2" id="KW-1185">Reference proteome</keyword>
<gene>
    <name evidence="1" type="ORF">AtDm6_1662</name>
</gene>
<dbReference type="PATRIC" id="fig|104102.7.peg.1643"/>
<dbReference type="Proteomes" id="UP000029448">
    <property type="component" value="Unassembled WGS sequence"/>
</dbReference>
<name>A0A094YPT6_9PROT</name>
<evidence type="ECO:0000313" key="2">
    <source>
        <dbReference type="Proteomes" id="UP000029448"/>
    </source>
</evidence>
<reference evidence="1 2" key="1">
    <citation type="submission" date="2014-06" db="EMBL/GenBank/DDBJ databases">
        <title>Functional and comparative genomic analyses of the Drosophila gut microbiota identify candidate symbiosis factors.</title>
        <authorList>
            <person name="Newell P.D."/>
            <person name="Chaston J.M."/>
            <person name="Douglas A.E."/>
        </authorList>
    </citation>
    <scope>NUCLEOTIDE SEQUENCE [LARGE SCALE GENOMIC DNA]</scope>
    <source>
        <strain evidence="1 2">DmCS_006</strain>
    </source>
</reference>
<sequence>MEDHLLPTNIPGIAVIAQRGEFLTCDLRYCRPVQKISDRSIHVFIWTMPVAGIDRDYFRGA</sequence>
<proteinExistence type="predicted"/>
<dbReference type="AlphaFoldDB" id="A0A094YPT6"/>